<dbReference type="OrthoDB" id="7958685at2759"/>
<dbReference type="SUPFAM" id="SSF53474">
    <property type="entry name" value="alpha/beta-Hydrolases"/>
    <property type="match status" value="1"/>
</dbReference>
<evidence type="ECO:0000256" key="9">
    <source>
        <dbReference type="SAM" id="SignalP"/>
    </source>
</evidence>
<evidence type="ECO:0000256" key="3">
    <source>
        <dbReference type="ARBA" id="ARBA00022801"/>
    </source>
</evidence>
<feature type="active site" description="Charge relay system" evidence="8">
    <location>
        <position position="396"/>
    </location>
</feature>
<dbReference type="Gene3D" id="3.40.50.1820">
    <property type="entry name" value="alpha/beta hydrolase"/>
    <property type="match status" value="1"/>
</dbReference>
<dbReference type="OMA" id="LMSINDY"/>
<evidence type="ECO:0000259" key="11">
    <source>
        <dbReference type="Pfam" id="PF12146"/>
    </source>
</evidence>
<feature type="signal peptide" evidence="9">
    <location>
        <begin position="1"/>
        <end position="22"/>
    </location>
</feature>
<evidence type="ECO:0000256" key="5">
    <source>
        <dbReference type="ARBA" id="ARBA00023098"/>
    </source>
</evidence>
<dbReference type="AlphaFoldDB" id="T1KEU3"/>
<evidence type="ECO:0000256" key="1">
    <source>
        <dbReference type="ARBA" id="ARBA00010701"/>
    </source>
</evidence>
<keyword evidence="13" id="KW-1185">Reference proteome</keyword>
<feature type="domain" description="Partial AB-hydrolase lipase" evidence="10">
    <location>
        <begin position="34"/>
        <end position="94"/>
    </location>
</feature>
<proteinExistence type="inferred from homology"/>
<evidence type="ECO:0000256" key="7">
    <source>
        <dbReference type="PIRNR" id="PIRNR000862"/>
    </source>
</evidence>
<dbReference type="KEGG" id="tut:107363516"/>
<dbReference type="EMBL" id="CAEY01000029">
    <property type="status" value="NOT_ANNOTATED_CDS"/>
    <property type="molecule type" value="Genomic_DNA"/>
</dbReference>
<dbReference type="GO" id="GO:0016042">
    <property type="term" value="P:lipid catabolic process"/>
    <property type="evidence" value="ECO:0007669"/>
    <property type="project" value="UniProtKB-KW"/>
</dbReference>
<feature type="domain" description="Serine aminopeptidase S33" evidence="11">
    <location>
        <begin position="127"/>
        <end position="257"/>
    </location>
</feature>
<feature type="active site" description="Nucleophile" evidence="8">
    <location>
        <position position="194"/>
    </location>
</feature>
<dbReference type="InterPro" id="IPR022742">
    <property type="entry name" value="Hydrolase_4"/>
</dbReference>
<evidence type="ECO:0000259" key="10">
    <source>
        <dbReference type="Pfam" id="PF04083"/>
    </source>
</evidence>
<gene>
    <name evidence="12" type="primary">107363516</name>
</gene>
<comment type="similarity">
    <text evidence="1 7">Belongs to the AB hydrolase superfamily. Lipase family.</text>
</comment>
<evidence type="ECO:0000313" key="12">
    <source>
        <dbReference type="EnsemblMetazoa" id="tetur10g00760.1"/>
    </source>
</evidence>
<dbReference type="GO" id="GO:0016788">
    <property type="term" value="F:hydrolase activity, acting on ester bonds"/>
    <property type="evidence" value="ECO:0007669"/>
    <property type="project" value="InterPro"/>
</dbReference>
<keyword evidence="3 7" id="KW-0378">Hydrolase</keyword>
<dbReference type="HOGENOM" id="CLU_010974_0_0_1"/>
<sequence>MDSFKIVSLLLSIFVLSATVNCDSNDPDYEATIDQLIESRGFNYEKHYIETKDGYILGVYRLINPFVDQSSRSKLKPIVLQHGFLGVGADFLINAPGGNAVPCNNSTDNSSLSKLNSTENNNLGFLLANLCYDVWISNSRGNGYSRNHTTLNPDKDAEFWKYTIDDLIAYDTPAVIDYILKQTGFSSLGWIGHSQGTMIMFGLLSEKPEYSAKVKPFIALAPVFYVQHMKKAFKYAAKIPGLLFLARTRGGEISKSSLVTNTIKKLACTTWNDEMCNALLYPFLGYDMDNVNVTRVPIYSTKIGSSTSLWNAVHFGQNINSGKFHKFDFGRFGNKRRYGQSKPPVYQLSKINSTSIALLYAKGDALSDPEDVSQLIKDIQVPLARDHCVPVPSWNHYDFLFSKDAYEYIYSIVTEILSTY</sequence>
<dbReference type="eggNOG" id="KOG2624">
    <property type="taxonomic scope" value="Eukaryota"/>
</dbReference>
<dbReference type="InterPro" id="IPR006693">
    <property type="entry name" value="AB_hydrolase_lipase"/>
</dbReference>
<keyword evidence="5" id="KW-0443">Lipid metabolism</keyword>
<feature type="chain" id="PRO_5004581310" description="Lipase" evidence="9">
    <location>
        <begin position="23"/>
        <end position="420"/>
    </location>
</feature>
<evidence type="ECO:0000256" key="4">
    <source>
        <dbReference type="ARBA" id="ARBA00022963"/>
    </source>
</evidence>
<keyword evidence="6" id="KW-0325">Glycoprotein</keyword>
<dbReference type="InterPro" id="IPR029058">
    <property type="entry name" value="AB_hydrolase_fold"/>
</dbReference>
<reference evidence="12" key="2">
    <citation type="submission" date="2015-06" db="UniProtKB">
        <authorList>
            <consortium name="EnsemblMetazoa"/>
        </authorList>
    </citation>
    <scope>IDENTIFICATION</scope>
</reference>
<dbReference type="EnsemblMetazoa" id="tetur10g00760.1">
    <property type="protein sequence ID" value="tetur10g00760.1"/>
    <property type="gene ID" value="tetur10g00760"/>
</dbReference>
<feature type="active site" description="Charge relay system" evidence="8">
    <location>
        <position position="364"/>
    </location>
</feature>
<dbReference type="Pfam" id="PF12146">
    <property type="entry name" value="Hydrolase_4"/>
    <property type="match status" value="1"/>
</dbReference>
<dbReference type="Proteomes" id="UP000015104">
    <property type="component" value="Unassembled WGS sequence"/>
</dbReference>
<dbReference type="Pfam" id="PF04083">
    <property type="entry name" value="Abhydro_lipase"/>
    <property type="match status" value="1"/>
</dbReference>
<protein>
    <recommendedName>
        <fullName evidence="7">Lipase</fullName>
    </recommendedName>
</protein>
<dbReference type="FunFam" id="3.40.50.1820:FF:000057">
    <property type="entry name" value="Lipase"/>
    <property type="match status" value="1"/>
</dbReference>
<keyword evidence="2 9" id="KW-0732">Signal</keyword>
<dbReference type="PIRSF" id="PIRSF000862">
    <property type="entry name" value="Steryl_ester_lip"/>
    <property type="match status" value="1"/>
</dbReference>
<name>T1KEU3_TETUR</name>
<organism evidence="12 13">
    <name type="scientific">Tetranychus urticae</name>
    <name type="common">Two-spotted spider mite</name>
    <dbReference type="NCBI Taxonomy" id="32264"/>
    <lineage>
        <taxon>Eukaryota</taxon>
        <taxon>Metazoa</taxon>
        <taxon>Ecdysozoa</taxon>
        <taxon>Arthropoda</taxon>
        <taxon>Chelicerata</taxon>
        <taxon>Arachnida</taxon>
        <taxon>Acari</taxon>
        <taxon>Acariformes</taxon>
        <taxon>Trombidiformes</taxon>
        <taxon>Prostigmata</taxon>
        <taxon>Eleutherengona</taxon>
        <taxon>Raphignathae</taxon>
        <taxon>Tetranychoidea</taxon>
        <taxon>Tetranychidae</taxon>
        <taxon>Tetranychus</taxon>
    </lineage>
</organism>
<evidence type="ECO:0000313" key="13">
    <source>
        <dbReference type="Proteomes" id="UP000015104"/>
    </source>
</evidence>
<evidence type="ECO:0000256" key="2">
    <source>
        <dbReference type="ARBA" id="ARBA00022729"/>
    </source>
</evidence>
<keyword evidence="4 7" id="KW-0442">Lipid degradation</keyword>
<accession>T1KEU3</accession>
<dbReference type="InterPro" id="IPR025483">
    <property type="entry name" value="Lipase_euk"/>
</dbReference>
<evidence type="ECO:0000256" key="8">
    <source>
        <dbReference type="PIRSR" id="PIRSR000862-1"/>
    </source>
</evidence>
<evidence type="ECO:0000256" key="6">
    <source>
        <dbReference type="ARBA" id="ARBA00023180"/>
    </source>
</evidence>
<dbReference type="PANTHER" id="PTHR11005">
    <property type="entry name" value="LYSOSOMAL ACID LIPASE-RELATED"/>
    <property type="match status" value="1"/>
</dbReference>
<reference evidence="13" key="1">
    <citation type="submission" date="2011-08" db="EMBL/GenBank/DDBJ databases">
        <authorList>
            <person name="Rombauts S."/>
        </authorList>
    </citation>
    <scope>NUCLEOTIDE SEQUENCE</scope>
    <source>
        <strain evidence="13">London</strain>
    </source>
</reference>